<name>A0A235BXY6_UNCW3</name>
<accession>A0A235BXY6</accession>
<reference evidence="1 2" key="1">
    <citation type="submission" date="2017-07" db="EMBL/GenBank/DDBJ databases">
        <title>Recovery of genomes from metagenomes via a dereplication, aggregation, and scoring strategy.</title>
        <authorList>
            <person name="Sieber C.M."/>
            <person name="Probst A.J."/>
            <person name="Sharrar A."/>
            <person name="Thomas B.C."/>
            <person name="Hess M."/>
            <person name="Tringe S.G."/>
            <person name="Banfield J.F."/>
        </authorList>
    </citation>
    <scope>NUCLEOTIDE SEQUENCE [LARGE SCALE GENOMIC DNA]</scope>
    <source>
        <strain evidence="1">JGI_Cruoil_03_44_89</strain>
    </source>
</reference>
<proteinExistence type="predicted"/>
<organism evidence="1 2">
    <name type="scientific">candidate division WOR-3 bacterium JGI_Cruoil_03_44_89</name>
    <dbReference type="NCBI Taxonomy" id="1973748"/>
    <lineage>
        <taxon>Bacteria</taxon>
        <taxon>Bacteria division WOR-3</taxon>
    </lineage>
</organism>
<dbReference type="Proteomes" id="UP000215215">
    <property type="component" value="Unassembled WGS sequence"/>
</dbReference>
<dbReference type="EMBL" id="NOZQ01000032">
    <property type="protein sequence ID" value="OYD17121.1"/>
    <property type="molecule type" value="Genomic_DNA"/>
</dbReference>
<dbReference type="AlphaFoldDB" id="A0A235BXY6"/>
<evidence type="ECO:0000313" key="2">
    <source>
        <dbReference type="Proteomes" id="UP000215215"/>
    </source>
</evidence>
<evidence type="ECO:0000313" key="1">
    <source>
        <dbReference type="EMBL" id="OYD17121.1"/>
    </source>
</evidence>
<dbReference type="SUPFAM" id="SSF50998">
    <property type="entry name" value="Quinoprotein alcohol dehydrogenase-like"/>
    <property type="match status" value="1"/>
</dbReference>
<comment type="caution">
    <text evidence="1">The sequence shown here is derived from an EMBL/GenBank/DDBJ whole genome shotgun (WGS) entry which is preliminary data.</text>
</comment>
<sequence length="444" mass="52122">MHWKLKVIILMLGVICNCSDVKTLSLEEKYLQGIDLLWSKEFEGRMVNIAVAKKSGNVAIASILKDTTAEIYYYEPDGRLLWKLDRTNTLLKTVYYVILRVADDGNIVMVNWYGNYEFGETHIYDRHKNLLYKFSSSYEFGELSLSPSGNYMIVPDVDGIRTNTGERALLPDSIHWNYNSLCRFLQYDEVAIFRQRNLGKEELKRYESEMAIFDSKIREEQDINKQRELIDEASNLYIQFKTVTKRHEFCVISLPLQEVKFALPVSIDNPYEKWYYQMLLKDDKNYVIFSPSTSAPQSIMKINEKGEKKWEIKDLRLGHYDCWLPHKLDWINDSLIVWYNRNLLLIDTKNGKILDSLNFSPVNNHKSIYSVFYHNSRLFLTTRDNKTRIARVRKNRKLIDETVANGTVFGYSDCPVIAIYHDGETTHIPLKDGKFILNVFKKRE</sequence>
<protein>
    <submittedName>
        <fullName evidence="1">Uncharacterized protein</fullName>
    </submittedName>
</protein>
<dbReference type="InterPro" id="IPR011047">
    <property type="entry name" value="Quinoprotein_ADH-like_sf"/>
</dbReference>
<gene>
    <name evidence="1" type="ORF">CH333_01930</name>
</gene>